<dbReference type="EMBL" id="HACG01040391">
    <property type="protein sequence ID" value="CEK87256.1"/>
    <property type="molecule type" value="Transcribed_RNA"/>
</dbReference>
<accession>A0A0B7B4N6</accession>
<dbReference type="AlphaFoldDB" id="A0A0B7B4N6"/>
<gene>
    <name evidence="1" type="primary">ORF158239</name>
</gene>
<organism evidence="1">
    <name type="scientific">Arion vulgaris</name>
    <dbReference type="NCBI Taxonomy" id="1028688"/>
    <lineage>
        <taxon>Eukaryota</taxon>
        <taxon>Metazoa</taxon>
        <taxon>Spiralia</taxon>
        <taxon>Lophotrochozoa</taxon>
        <taxon>Mollusca</taxon>
        <taxon>Gastropoda</taxon>
        <taxon>Heterobranchia</taxon>
        <taxon>Euthyneura</taxon>
        <taxon>Panpulmonata</taxon>
        <taxon>Eupulmonata</taxon>
        <taxon>Stylommatophora</taxon>
        <taxon>Helicina</taxon>
        <taxon>Arionoidea</taxon>
        <taxon>Arionidae</taxon>
        <taxon>Arion</taxon>
    </lineage>
</organism>
<proteinExistence type="predicted"/>
<reference evidence="1" key="1">
    <citation type="submission" date="2014-12" db="EMBL/GenBank/DDBJ databases">
        <title>Insight into the proteome of Arion vulgaris.</title>
        <authorList>
            <person name="Aradska J."/>
            <person name="Bulat T."/>
            <person name="Smidak R."/>
            <person name="Sarate P."/>
            <person name="Gangsoo J."/>
            <person name="Sialana F."/>
            <person name="Bilban M."/>
            <person name="Lubec G."/>
        </authorList>
    </citation>
    <scope>NUCLEOTIDE SEQUENCE</scope>
    <source>
        <tissue evidence="1">Skin</tissue>
    </source>
</reference>
<protein>
    <submittedName>
        <fullName evidence="1">Uncharacterized protein</fullName>
    </submittedName>
</protein>
<name>A0A0B7B4N6_9EUPU</name>
<evidence type="ECO:0000313" key="1">
    <source>
        <dbReference type="EMBL" id="CEK87256.1"/>
    </source>
</evidence>
<sequence length="64" mass="7136">MSDPKARMNSPLHFCLARVAHMGNMPCPFYTIFPLYPTVSLQGKTVNVFGIKQGMPEDGIQNTH</sequence>
<feature type="non-terminal residue" evidence="1">
    <location>
        <position position="64"/>
    </location>
</feature>